<evidence type="ECO:0000313" key="3">
    <source>
        <dbReference type="EMBL" id="OMJ67618.1"/>
    </source>
</evidence>
<feature type="region of interest" description="Disordered" evidence="2">
    <location>
        <begin position="346"/>
        <end position="366"/>
    </location>
</feature>
<dbReference type="AlphaFoldDB" id="A0A1R2ASX8"/>
<evidence type="ECO:0000256" key="1">
    <source>
        <dbReference type="SAM" id="Coils"/>
    </source>
</evidence>
<feature type="region of interest" description="Disordered" evidence="2">
    <location>
        <begin position="303"/>
        <end position="328"/>
    </location>
</feature>
<evidence type="ECO:0000313" key="4">
    <source>
        <dbReference type="Proteomes" id="UP000187209"/>
    </source>
</evidence>
<comment type="caution">
    <text evidence="3">The sequence shown here is derived from an EMBL/GenBank/DDBJ whole genome shotgun (WGS) entry which is preliminary data.</text>
</comment>
<protein>
    <recommendedName>
        <fullName evidence="5">Translin-associated factor X-interacting protein 1 N-terminal domain-containing protein</fullName>
    </recommendedName>
</protein>
<evidence type="ECO:0008006" key="5">
    <source>
        <dbReference type="Google" id="ProtNLM"/>
    </source>
</evidence>
<dbReference type="EMBL" id="MPUH01001465">
    <property type="protein sequence ID" value="OMJ67618.1"/>
    <property type="molecule type" value="Genomic_DNA"/>
</dbReference>
<reference evidence="3 4" key="1">
    <citation type="submission" date="2016-11" db="EMBL/GenBank/DDBJ databases">
        <title>The macronuclear genome of Stentor coeruleus: a giant cell with tiny introns.</title>
        <authorList>
            <person name="Slabodnick M."/>
            <person name="Ruby J.G."/>
            <person name="Reiff S.B."/>
            <person name="Swart E.C."/>
            <person name="Gosai S."/>
            <person name="Prabakaran S."/>
            <person name="Witkowska E."/>
            <person name="Larue G.E."/>
            <person name="Fisher S."/>
            <person name="Freeman R.M."/>
            <person name="Gunawardena J."/>
            <person name="Chu W."/>
            <person name="Stover N.A."/>
            <person name="Gregory B.D."/>
            <person name="Nowacki M."/>
            <person name="Derisi J."/>
            <person name="Roy S.W."/>
            <person name="Marshall W.F."/>
            <person name="Sood P."/>
        </authorList>
    </citation>
    <scope>NUCLEOTIDE SEQUENCE [LARGE SCALE GENOMIC DNA]</scope>
    <source>
        <strain evidence="3">WM001</strain>
    </source>
</reference>
<keyword evidence="4" id="KW-1185">Reference proteome</keyword>
<accession>A0A1R2ASX8</accession>
<evidence type="ECO:0000256" key="2">
    <source>
        <dbReference type="SAM" id="MobiDB-lite"/>
    </source>
</evidence>
<name>A0A1R2ASX8_9CILI</name>
<keyword evidence="1" id="KW-0175">Coiled coil</keyword>
<sequence>MSRLIRSPLFQEKLNKEFNISYQQAPQVSSPSIETSGLLKKPIRQNKQYSSSPYAPKKTFSLKVIQKGKFKPNFTKLPEELRYFKKNKTTLNSEVGKKIFSAYSILSPNESNIKETPQDKYLELIRKINDQKEKKSRFEVSKAIFSLILEESKDQTGVLRVIKKEYEQFIKDQAKEFEKLKGNLQDIEKMKSLLSVELEQSVQQNNDLKSSLNALHEKYMRISDKFFKIISFDSNELEKTDENWTRLCQENRMYEDALQKVSEDCKYYKSKAKKMMKLLVAIEKKGYPVEDVYNKEVKKQNVLPKYEGDDQPLDDTEHENIVTGKNPRVKKPFGIPDLDFECLEPDIFSSSDQEDDSFTSPGASDD</sequence>
<gene>
    <name evidence="3" type="ORF">SteCoe_35167</name>
</gene>
<feature type="coiled-coil region" evidence="1">
    <location>
        <begin position="170"/>
        <end position="218"/>
    </location>
</feature>
<dbReference type="Proteomes" id="UP000187209">
    <property type="component" value="Unassembled WGS sequence"/>
</dbReference>
<proteinExistence type="predicted"/>
<organism evidence="3 4">
    <name type="scientific">Stentor coeruleus</name>
    <dbReference type="NCBI Taxonomy" id="5963"/>
    <lineage>
        <taxon>Eukaryota</taxon>
        <taxon>Sar</taxon>
        <taxon>Alveolata</taxon>
        <taxon>Ciliophora</taxon>
        <taxon>Postciliodesmatophora</taxon>
        <taxon>Heterotrichea</taxon>
        <taxon>Heterotrichida</taxon>
        <taxon>Stentoridae</taxon>
        <taxon>Stentor</taxon>
    </lineage>
</organism>